<dbReference type="AlphaFoldDB" id="A0A250LLG3"/>
<evidence type="ECO:0000313" key="1">
    <source>
        <dbReference type="EMBL" id="BBA45386.1"/>
    </source>
</evidence>
<dbReference type="EMBL" id="AP018360">
    <property type="protein sequence ID" value="BBA45386.1"/>
    <property type="molecule type" value="Genomic_DNA"/>
</dbReference>
<reference evidence="1" key="2">
    <citation type="journal article" date="2017" name="Genome Announc.">
        <title>High-Quality Draft Genome Sequence of Burkholderia contaminans CH-1, a Gram-Negative Bacterium That Metabolizes 2-Azahypoxanthine, a Plant Growth-Regulating Compound.</title>
        <authorList>
            <person name="Choi J.-H."/>
            <person name="Sugiura H."/>
            <person name="Moriuchi R."/>
            <person name="Kawagishi H."/>
            <person name="Dohra H."/>
        </authorList>
    </citation>
    <scope>NUCLEOTIDE SEQUENCE</scope>
    <source>
        <strain evidence="1">CH-1</strain>
        <plasmid evidence="1">pBC453</plasmid>
    </source>
</reference>
<gene>
    <name evidence="1" type="ORF">BCCH1_78970</name>
</gene>
<geneLocation type="plasmid" evidence="1">
    <name>pBC453</name>
</geneLocation>
<keyword evidence="1" id="KW-0614">Plasmid</keyword>
<proteinExistence type="predicted"/>
<protein>
    <submittedName>
        <fullName evidence="1">Uncharacterized protein</fullName>
    </submittedName>
</protein>
<organism evidence="1">
    <name type="scientific">Burkholderia contaminans</name>
    <dbReference type="NCBI Taxonomy" id="488447"/>
    <lineage>
        <taxon>Bacteria</taxon>
        <taxon>Pseudomonadati</taxon>
        <taxon>Pseudomonadota</taxon>
        <taxon>Betaproteobacteria</taxon>
        <taxon>Burkholderiales</taxon>
        <taxon>Burkholderiaceae</taxon>
        <taxon>Burkholderia</taxon>
        <taxon>Burkholderia cepacia complex</taxon>
    </lineage>
</organism>
<reference evidence="1" key="1">
    <citation type="journal article" date="2016" name="Biosci. Biotechnol. Biochem.">
        <title>Bioconversion of AHX to AOH by resting cells of Burkholderia contaminans CH-1.</title>
        <authorList>
            <person name="Choi J.H."/>
            <person name="Kikuchi A."/>
            <person name="Pumkaeo P."/>
            <person name="Hirai H."/>
            <person name="Tokuyama S."/>
            <person name="Kawagishi H."/>
        </authorList>
    </citation>
    <scope>NUCLEOTIDE SEQUENCE</scope>
    <source>
        <strain evidence="1">CH-1</strain>
        <plasmid evidence="1">pBC453</plasmid>
    </source>
</reference>
<sequence length="98" mass="10895">MKLALRAFGGFATEVIDGRPDRFERIEIEGVRDVGDCCEVDSTSPEYFSVYLRYGAHSDDVGAQCVGDFESHAEAGEYAISLAREYDWKIHDRAQVAG</sequence>
<accession>A0A250LLG3</accession>
<name>A0A250LLG3_9BURK</name>